<feature type="compositionally biased region" description="Polar residues" evidence="1">
    <location>
        <begin position="159"/>
        <end position="168"/>
    </location>
</feature>
<evidence type="ECO:0000313" key="2">
    <source>
        <dbReference type="EMBL" id="KAF9590975.1"/>
    </source>
</evidence>
<proteinExistence type="predicted"/>
<feature type="non-terminal residue" evidence="2">
    <location>
        <position position="451"/>
    </location>
</feature>
<accession>A0A835H0D4</accession>
<evidence type="ECO:0008006" key="4">
    <source>
        <dbReference type="Google" id="ProtNLM"/>
    </source>
</evidence>
<feature type="region of interest" description="Disordered" evidence="1">
    <location>
        <begin position="155"/>
        <end position="179"/>
    </location>
</feature>
<dbReference type="EMBL" id="JADFTS010000008">
    <property type="protein sequence ID" value="KAF9590975.1"/>
    <property type="molecule type" value="Genomic_DNA"/>
</dbReference>
<organism evidence="2 3">
    <name type="scientific">Coptis chinensis</name>
    <dbReference type="NCBI Taxonomy" id="261450"/>
    <lineage>
        <taxon>Eukaryota</taxon>
        <taxon>Viridiplantae</taxon>
        <taxon>Streptophyta</taxon>
        <taxon>Embryophyta</taxon>
        <taxon>Tracheophyta</taxon>
        <taxon>Spermatophyta</taxon>
        <taxon>Magnoliopsida</taxon>
        <taxon>Ranunculales</taxon>
        <taxon>Ranunculaceae</taxon>
        <taxon>Coptidoideae</taxon>
        <taxon>Coptis</taxon>
    </lineage>
</organism>
<keyword evidence="3" id="KW-1185">Reference proteome</keyword>
<gene>
    <name evidence="2" type="ORF">IFM89_000520</name>
</gene>
<comment type="caution">
    <text evidence="2">The sequence shown here is derived from an EMBL/GenBank/DDBJ whole genome shotgun (WGS) entry which is preliminary data.</text>
</comment>
<evidence type="ECO:0000313" key="3">
    <source>
        <dbReference type="Proteomes" id="UP000631114"/>
    </source>
</evidence>
<dbReference type="SUPFAM" id="SSF56219">
    <property type="entry name" value="DNase I-like"/>
    <property type="match status" value="1"/>
</dbReference>
<reference evidence="2 3" key="1">
    <citation type="submission" date="2020-10" db="EMBL/GenBank/DDBJ databases">
        <title>The Coptis chinensis genome and diversification of protoberbering-type alkaloids.</title>
        <authorList>
            <person name="Wang B."/>
            <person name="Shu S."/>
            <person name="Song C."/>
            <person name="Liu Y."/>
        </authorList>
    </citation>
    <scope>NUCLEOTIDE SEQUENCE [LARGE SCALE GENOMIC DNA]</scope>
    <source>
        <strain evidence="2">HL-2020</strain>
        <tissue evidence="2">Leaf</tissue>
    </source>
</reference>
<dbReference type="AlphaFoldDB" id="A0A835H0D4"/>
<name>A0A835H0D4_9MAGN</name>
<sequence length="451" mass="51134">AENDQIPQATDQETSVITVREESLPLEKRTGCDSEAAALTISFTNRRTNSRVNEEPSVKNLAEKGVTDEKSLAENEATAEKILSEIEEELIAPAAISSSSSLLNPELSPVKKLADSEAEKILRYIGALSTAEEERPPDPEIIAPSRWADLTEDDELEEQNQNVESPMSDNREGQGHNTNCGLKPAVATITTPIHQSGSRSIWKEGELKNRHRLINKWDPDILGIAEPKINPQEMSMVFLQSHGLSTKFHHNSRQCQVPNLWLFWKSTISPPNLLHCSQQQLTVEVEGALITIIHAHCIYIQRRQLWTELQQIRTANIPWLLLGDFNAYLSDSEKQGGNKPSAVAMNDFRECVSNSHLMEVPSKGFLHTWWNKQDLLIFSAEGRKYPTLRRRGWLKDGGVQWIRRRDLELLLESSGLRFSEEWDTENNVEFTDLSSKFTTDMLFESREDLLN</sequence>
<dbReference type="Proteomes" id="UP000631114">
    <property type="component" value="Unassembled WGS sequence"/>
</dbReference>
<protein>
    <recommendedName>
        <fullName evidence="4">Endonuclease/exonuclease/phosphatase domain-containing protein</fullName>
    </recommendedName>
</protein>
<dbReference type="OrthoDB" id="1002478at2759"/>
<dbReference type="Gene3D" id="3.60.10.10">
    <property type="entry name" value="Endonuclease/exonuclease/phosphatase"/>
    <property type="match status" value="1"/>
</dbReference>
<dbReference type="InterPro" id="IPR036691">
    <property type="entry name" value="Endo/exonu/phosph_ase_sf"/>
</dbReference>
<evidence type="ECO:0000256" key="1">
    <source>
        <dbReference type="SAM" id="MobiDB-lite"/>
    </source>
</evidence>